<proteinExistence type="predicted"/>
<organism evidence="1 2">
    <name type="scientific">Prevotella multiformis DSM 16608</name>
    <dbReference type="NCBI Taxonomy" id="888743"/>
    <lineage>
        <taxon>Bacteria</taxon>
        <taxon>Pseudomonadati</taxon>
        <taxon>Bacteroidota</taxon>
        <taxon>Bacteroidia</taxon>
        <taxon>Bacteroidales</taxon>
        <taxon>Prevotellaceae</taxon>
        <taxon>Prevotella</taxon>
    </lineage>
</organism>
<evidence type="ECO:0000313" key="2">
    <source>
        <dbReference type="Proteomes" id="UP000005697"/>
    </source>
</evidence>
<evidence type="ECO:0000313" key="1">
    <source>
        <dbReference type="EMBL" id="EGC19386.1"/>
    </source>
</evidence>
<name>F0F8K9_9BACT</name>
<dbReference type="EMBL" id="AEWX01000027">
    <property type="protein sequence ID" value="EGC19386.1"/>
    <property type="molecule type" value="Genomic_DNA"/>
</dbReference>
<reference evidence="1 2" key="1">
    <citation type="submission" date="2011-01" db="EMBL/GenBank/DDBJ databases">
        <authorList>
            <person name="Muzny D."/>
            <person name="Qin X."/>
            <person name="Deng J."/>
            <person name="Jiang H."/>
            <person name="Liu Y."/>
            <person name="Qu J."/>
            <person name="Song X.-Z."/>
            <person name="Zhang L."/>
            <person name="Thornton R."/>
            <person name="Coyle M."/>
            <person name="Francisco L."/>
            <person name="Jackson L."/>
            <person name="Javaid M."/>
            <person name="Korchina V."/>
            <person name="Kovar C."/>
            <person name="Mata R."/>
            <person name="Mathew T."/>
            <person name="Ngo R."/>
            <person name="Nguyen L."/>
            <person name="Nguyen N."/>
            <person name="Okwuonu G."/>
            <person name="Ongeri F."/>
            <person name="Pham C."/>
            <person name="Simmons D."/>
            <person name="Wilczek-Boney K."/>
            <person name="Hale W."/>
            <person name="Jakkamsetti A."/>
            <person name="Pham P."/>
            <person name="Ruth R."/>
            <person name="San Lucas F."/>
            <person name="Warren J."/>
            <person name="Zhang J."/>
            <person name="Zhao Z."/>
            <person name="Zhou C."/>
            <person name="Zhu D."/>
            <person name="Lee S."/>
            <person name="Bess C."/>
            <person name="Blankenburg K."/>
            <person name="Forbes L."/>
            <person name="Fu Q."/>
            <person name="Gubbala S."/>
            <person name="Hirani K."/>
            <person name="Jayaseelan J.C."/>
            <person name="Lara F."/>
            <person name="Munidasa M."/>
            <person name="Palculict T."/>
            <person name="Patil S."/>
            <person name="Pu L.-L."/>
            <person name="Saada N."/>
            <person name="Tang L."/>
            <person name="Weissenberger G."/>
            <person name="Zhu Y."/>
            <person name="Hemphill L."/>
            <person name="Shang Y."/>
            <person name="Youmans B."/>
            <person name="Ayvaz T."/>
            <person name="Ross M."/>
            <person name="Santibanez J."/>
            <person name="Aqrawi P."/>
            <person name="Gross S."/>
            <person name="Joshi V."/>
            <person name="Fowler G."/>
            <person name="Nazareth L."/>
            <person name="Reid J."/>
            <person name="Worley K."/>
            <person name="Petrosino J."/>
            <person name="Highlander S."/>
            <person name="Gibbs R."/>
        </authorList>
    </citation>
    <scope>NUCLEOTIDE SEQUENCE [LARGE SCALE GENOMIC DNA]</scope>
    <source>
        <strain evidence="1 2">DSM 16608</strain>
    </source>
</reference>
<keyword evidence="2" id="KW-1185">Reference proteome</keyword>
<protein>
    <submittedName>
        <fullName evidence="1">Uncharacterized protein</fullName>
    </submittedName>
</protein>
<dbReference type="AlphaFoldDB" id="F0F8K9"/>
<dbReference type="STRING" id="888743.HMPREF9141_1926"/>
<dbReference type="Proteomes" id="UP000005697">
    <property type="component" value="Unassembled WGS sequence"/>
</dbReference>
<comment type="caution">
    <text evidence="1">The sequence shown here is derived from an EMBL/GenBank/DDBJ whole genome shotgun (WGS) entry which is preliminary data.</text>
</comment>
<sequence length="42" mass="4675">MSVSDSDCISEQYNGAKLLKKINIAAEQQGILLFIRLLCAIY</sequence>
<dbReference type="HOGENOM" id="CLU_3255836_0_0_10"/>
<accession>F0F8K9</accession>
<gene>
    <name evidence="1" type="ORF">HMPREF9141_1926</name>
</gene>